<dbReference type="CDD" id="cd06261">
    <property type="entry name" value="TM_PBP2"/>
    <property type="match status" value="1"/>
</dbReference>
<name>A0A1C1A2K9_9BACL</name>
<gene>
    <name evidence="9" type="ORF">A8709_11270</name>
</gene>
<keyword evidence="5 7" id="KW-1133">Transmembrane helix</keyword>
<dbReference type="Gene3D" id="1.10.3720.10">
    <property type="entry name" value="MetI-like"/>
    <property type="match status" value="1"/>
</dbReference>
<dbReference type="Proteomes" id="UP000093309">
    <property type="component" value="Unassembled WGS sequence"/>
</dbReference>
<dbReference type="SUPFAM" id="SSF161098">
    <property type="entry name" value="MetI-like"/>
    <property type="match status" value="1"/>
</dbReference>
<dbReference type="GO" id="GO:0005524">
    <property type="term" value="F:ATP binding"/>
    <property type="evidence" value="ECO:0007669"/>
    <property type="project" value="UniProtKB-KW"/>
</dbReference>
<evidence type="ECO:0000313" key="9">
    <source>
        <dbReference type="EMBL" id="OCT14751.1"/>
    </source>
</evidence>
<feature type="transmembrane region" description="Helical" evidence="7">
    <location>
        <begin position="151"/>
        <end position="174"/>
    </location>
</feature>
<dbReference type="GO" id="GO:0055085">
    <property type="term" value="P:transmembrane transport"/>
    <property type="evidence" value="ECO:0007669"/>
    <property type="project" value="InterPro"/>
</dbReference>
<dbReference type="InterPro" id="IPR035906">
    <property type="entry name" value="MetI-like_sf"/>
</dbReference>
<feature type="transmembrane region" description="Helical" evidence="7">
    <location>
        <begin position="81"/>
        <end position="105"/>
    </location>
</feature>
<keyword evidence="2 7" id="KW-0813">Transport</keyword>
<dbReference type="PROSITE" id="PS50928">
    <property type="entry name" value="ABC_TM1"/>
    <property type="match status" value="1"/>
</dbReference>
<evidence type="ECO:0000256" key="5">
    <source>
        <dbReference type="ARBA" id="ARBA00022989"/>
    </source>
</evidence>
<proteinExistence type="inferred from homology"/>
<evidence type="ECO:0000256" key="3">
    <source>
        <dbReference type="ARBA" id="ARBA00022475"/>
    </source>
</evidence>
<keyword evidence="3" id="KW-1003">Cell membrane</keyword>
<feature type="transmembrane region" description="Helical" evidence="7">
    <location>
        <begin position="117"/>
        <end position="139"/>
    </location>
</feature>
<dbReference type="GO" id="GO:0005886">
    <property type="term" value="C:plasma membrane"/>
    <property type="evidence" value="ECO:0007669"/>
    <property type="project" value="UniProtKB-SubCell"/>
</dbReference>
<dbReference type="STRING" id="512399.A8709_11270"/>
<keyword evidence="4 7" id="KW-0812">Transmembrane</keyword>
<dbReference type="OrthoDB" id="9771544at2"/>
<organism evidence="9 10">
    <name type="scientific">Paenibacillus pectinilyticus</name>
    <dbReference type="NCBI Taxonomy" id="512399"/>
    <lineage>
        <taxon>Bacteria</taxon>
        <taxon>Bacillati</taxon>
        <taxon>Bacillota</taxon>
        <taxon>Bacilli</taxon>
        <taxon>Bacillales</taxon>
        <taxon>Paenibacillaceae</taxon>
        <taxon>Paenibacillus</taxon>
    </lineage>
</organism>
<evidence type="ECO:0000259" key="8">
    <source>
        <dbReference type="PROSITE" id="PS50928"/>
    </source>
</evidence>
<evidence type="ECO:0000256" key="2">
    <source>
        <dbReference type="ARBA" id="ARBA00022448"/>
    </source>
</evidence>
<dbReference type="RefSeq" id="WP_065852731.1">
    <property type="nucleotide sequence ID" value="NZ_LYPC01000016.1"/>
</dbReference>
<evidence type="ECO:0000256" key="1">
    <source>
        <dbReference type="ARBA" id="ARBA00004651"/>
    </source>
</evidence>
<comment type="subcellular location">
    <subcellularLocation>
        <location evidence="1 7">Cell membrane</location>
        <topology evidence="1 7">Multi-pass membrane protein</topology>
    </subcellularLocation>
</comment>
<reference evidence="10" key="1">
    <citation type="submission" date="2016-05" db="EMBL/GenBank/DDBJ databases">
        <title>Paenibacillus oryzae. sp. nov., isolated from the rice root.</title>
        <authorList>
            <person name="Zhang J."/>
            <person name="Zhang X."/>
        </authorList>
    </citation>
    <scope>NUCLEOTIDE SEQUENCE [LARGE SCALE GENOMIC DNA]</scope>
    <source>
        <strain evidence="10">KCTC13222</strain>
    </source>
</reference>
<dbReference type="PANTHER" id="PTHR43744:SF12">
    <property type="entry name" value="ABC TRANSPORTER PERMEASE PROTEIN MG189-RELATED"/>
    <property type="match status" value="1"/>
</dbReference>
<keyword evidence="10" id="KW-1185">Reference proteome</keyword>
<evidence type="ECO:0000313" key="10">
    <source>
        <dbReference type="Proteomes" id="UP000093309"/>
    </source>
</evidence>
<dbReference type="EMBL" id="LYPC01000016">
    <property type="protein sequence ID" value="OCT14751.1"/>
    <property type="molecule type" value="Genomic_DNA"/>
</dbReference>
<feature type="transmembrane region" description="Helical" evidence="7">
    <location>
        <begin position="253"/>
        <end position="273"/>
    </location>
</feature>
<sequence>MSEVVYARLKSKKRSERMMNVLTLIVVIVLALIVLFPIWWIFRTSLMTNPEIYKYPPSLLPKNWLFSNYEKTLKIFKFWRYLWNTMVIIVPSCLAGTFTATLCGYAFARLRFKGKQLIWILCVGSMLLPAMVTLIPLYIGWTRGLGLHDSYLPLILPYFCGGGAFNIFLIRQFILSIPRELDQAATIDGAGYFRILFNIIMPAIKPAMIVVALFIFIGLWNDLLQQMIYINSSDKFTIALGLTNFKGQLKQDWSLTMAATCLSFAPGVIFYLIGQKYFVEGITLTGLKS</sequence>
<evidence type="ECO:0000256" key="7">
    <source>
        <dbReference type="RuleBase" id="RU363032"/>
    </source>
</evidence>
<protein>
    <submittedName>
        <fullName evidence="9">Sugar ABC transporter ATP-binding protein</fullName>
    </submittedName>
</protein>
<keyword evidence="9" id="KW-0547">Nucleotide-binding</keyword>
<dbReference type="PANTHER" id="PTHR43744">
    <property type="entry name" value="ABC TRANSPORTER PERMEASE PROTEIN MG189-RELATED-RELATED"/>
    <property type="match status" value="1"/>
</dbReference>
<accession>A0A1C1A2K9</accession>
<keyword evidence="6 7" id="KW-0472">Membrane</keyword>
<dbReference type="InterPro" id="IPR000515">
    <property type="entry name" value="MetI-like"/>
</dbReference>
<keyword evidence="9" id="KW-0067">ATP-binding</keyword>
<feature type="transmembrane region" description="Helical" evidence="7">
    <location>
        <begin position="195"/>
        <end position="220"/>
    </location>
</feature>
<feature type="transmembrane region" description="Helical" evidence="7">
    <location>
        <begin position="21"/>
        <end position="42"/>
    </location>
</feature>
<evidence type="ECO:0000256" key="6">
    <source>
        <dbReference type="ARBA" id="ARBA00023136"/>
    </source>
</evidence>
<feature type="domain" description="ABC transmembrane type-1" evidence="8">
    <location>
        <begin position="82"/>
        <end position="274"/>
    </location>
</feature>
<comment type="similarity">
    <text evidence="7">Belongs to the binding-protein-dependent transport system permease family.</text>
</comment>
<dbReference type="AlphaFoldDB" id="A0A1C1A2K9"/>
<evidence type="ECO:0000256" key="4">
    <source>
        <dbReference type="ARBA" id="ARBA00022692"/>
    </source>
</evidence>
<dbReference type="Pfam" id="PF00528">
    <property type="entry name" value="BPD_transp_1"/>
    <property type="match status" value="1"/>
</dbReference>
<comment type="caution">
    <text evidence="9">The sequence shown here is derived from an EMBL/GenBank/DDBJ whole genome shotgun (WGS) entry which is preliminary data.</text>
</comment>